<proteinExistence type="predicted"/>
<reference evidence="2" key="1">
    <citation type="submission" date="2016-10" db="EMBL/GenBank/DDBJ databases">
        <authorList>
            <person name="Varghese N."/>
            <person name="Submissions S."/>
        </authorList>
    </citation>
    <scope>NUCLEOTIDE SEQUENCE [LARGE SCALE GENOMIC DNA]</scope>
    <source>
        <strain evidence="2">CGMCC 4.6825</strain>
    </source>
</reference>
<dbReference type="Proteomes" id="UP000182841">
    <property type="component" value="Unassembled WGS sequence"/>
</dbReference>
<keyword evidence="2" id="KW-1185">Reference proteome</keyword>
<dbReference type="AlphaFoldDB" id="A0A1H9V1J3"/>
<name>A0A1H9V1J3_9ACTN</name>
<evidence type="ECO:0000313" key="2">
    <source>
        <dbReference type="Proteomes" id="UP000182841"/>
    </source>
</evidence>
<sequence>MHSGMTVGVHGTLDRHPWLEDSHLEDSHQDAFREKVLDLALVRADAYGWYAPYGWRTTSGKKLFHVPDRWLDCDKGGDWSGGDGIRELAWARADIPDEDARYPRLPVLPMTRTLVDALTRVGAVTFTALYAYLPLQITSGDASDDLDDMREWFSLASPSTSIAIDVTVSAAPPVMWDSSAETARVHRAVQERLGGAATVEILSSADFSPLPGRARTRALIEGARRAAAFVFHVREWTPDVAVWLTEVTGDALRATGHSAPFEVTASSASVPLRRTAPSS</sequence>
<dbReference type="EMBL" id="FOGO01000010">
    <property type="protein sequence ID" value="SES15469.1"/>
    <property type="molecule type" value="Genomic_DNA"/>
</dbReference>
<evidence type="ECO:0000313" key="1">
    <source>
        <dbReference type="EMBL" id="SES15469.1"/>
    </source>
</evidence>
<gene>
    <name evidence="1" type="ORF">SAMN05421870_11028</name>
</gene>
<organism evidence="1 2">
    <name type="scientific">Streptomyces qinglanensis</name>
    <dbReference type="NCBI Taxonomy" id="943816"/>
    <lineage>
        <taxon>Bacteria</taxon>
        <taxon>Bacillati</taxon>
        <taxon>Actinomycetota</taxon>
        <taxon>Actinomycetes</taxon>
        <taxon>Kitasatosporales</taxon>
        <taxon>Streptomycetaceae</taxon>
        <taxon>Streptomyces</taxon>
    </lineage>
</organism>
<protein>
    <submittedName>
        <fullName evidence="1">Uncharacterized protein</fullName>
    </submittedName>
</protein>
<accession>A0A1H9V1J3</accession>